<evidence type="ECO:0000256" key="6">
    <source>
        <dbReference type="ARBA" id="ARBA00022989"/>
    </source>
</evidence>
<dbReference type="Gene3D" id="1.20.1560.10">
    <property type="entry name" value="ABC transporter type 1, transmembrane domain"/>
    <property type="match status" value="2"/>
</dbReference>
<dbReference type="PROSITE" id="PS50893">
    <property type="entry name" value="ABC_TRANSPORTER_2"/>
    <property type="match status" value="2"/>
</dbReference>
<feature type="transmembrane region" description="Helical" evidence="8">
    <location>
        <begin position="625"/>
        <end position="651"/>
    </location>
</feature>
<dbReference type="PANTHER" id="PTHR24223">
    <property type="entry name" value="ATP-BINDING CASSETTE SUB-FAMILY C"/>
    <property type="match status" value="1"/>
</dbReference>
<keyword evidence="3 8" id="KW-0812">Transmembrane</keyword>
<keyword evidence="7 8" id="KW-0472">Membrane</keyword>
<name>F0X6U5_GROCL</name>
<keyword evidence="12" id="KW-1185">Reference proteome</keyword>
<dbReference type="GO" id="GO:0016020">
    <property type="term" value="C:membrane"/>
    <property type="evidence" value="ECO:0007669"/>
    <property type="project" value="UniProtKB-SubCell"/>
</dbReference>
<evidence type="ECO:0000259" key="10">
    <source>
        <dbReference type="PROSITE" id="PS50929"/>
    </source>
</evidence>
<keyword evidence="4" id="KW-0547">Nucleotide-binding</keyword>
<evidence type="ECO:0000256" key="1">
    <source>
        <dbReference type="ARBA" id="ARBA00004141"/>
    </source>
</evidence>
<dbReference type="SUPFAM" id="SSF52540">
    <property type="entry name" value="P-loop containing nucleoside triphosphate hydrolases"/>
    <property type="match status" value="2"/>
</dbReference>
<dbReference type="EMBL" id="GL629729">
    <property type="protein sequence ID" value="EFX06313.1"/>
    <property type="molecule type" value="Genomic_DNA"/>
</dbReference>
<evidence type="ECO:0000256" key="8">
    <source>
        <dbReference type="SAM" id="Phobius"/>
    </source>
</evidence>
<feature type="domain" description="ABC transporter" evidence="9">
    <location>
        <begin position="910"/>
        <end position="1142"/>
    </location>
</feature>
<evidence type="ECO:0000256" key="7">
    <source>
        <dbReference type="ARBA" id="ARBA00023136"/>
    </source>
</evidence>
<dbReference type="GeneID" id="25980089"/>
<dbReference type="AlphaFoldDB" id="F0X6U5"/>
<dbReference type="eggNOG" id="KOG0054">
    <property type="taxonomic scope" value="Eukaryota"/>
</dbReference>
<feature type="transmembrane region" description="Helical" evidence="8">
    <location>
        <begin position="288"/>
        <end position="311"/>
    </location>
</feature>
<keyword evidence="5" id="KW-0067">ATP-binding</keyword>
<evidence type="ECO:0000256" key="4">
    <source>
        <dbReference type="ARBA" id="ARBA00022741"/>
    </source>
</evidence>
<dbReference type="GO" id="GO:0005524">
    <property type="term" value="F:ATP binding"/>
    <property type="evidence" value="ECO:0007669"/>
    <property type="project" value="UniProtKB-KW"/>
</dbReference>
<feature type="domain" description="ABC transmembrane type-1" evidence="10">
    <location>
        <begin position="590"/>
        <end position="874"/>
    </location>
</feature>
<dbReference type="OrthoDB" id="6500128at2759"/>
<dbReference type="Proteomes" id="UP000007796">
    <property type="component" value="Unassembled WGS sequence"/>
</dbReference>
<dbReference type="HOGENOM" id="CLU_000604_27_5_1"/>
<feature type="transmembrane region" description="Helical" evidence="8">
    <location>
        <begin position="170"/>
        <end position="187"/>
    </location>
</feature>
<comment type="subcellular location">
    <subcellularLocation>
        <location evidence="1">Membrane</location>
        <topology evidence="1">Multi-pass membrane protein</topology>
    </subcellularLocation>
</comment>
<evidence type="ECO:0000259" key="9">
    <source>
        <dbReference type="PROSITE" id="PS50893"/>
    </source>
</evidence>
<dbReference type="PANTHER" id="PTHR24223:SF404">
    <property type="entry name" value="ABC MULTIDRUG TRANSPORTER (EUROFUNG)-RELATED"/>
    <property type="match status" value="1"/>
</dbReference>
<dbReference type="PROSITE" id="PS50929">
    <property type="entry name" value="ABC_TM1F"/>
    <property type="match status" value="2"/>
</dbReference>
<dbReference type="Pfam" id="PF00005">
    <property type="entry name" value="ABC_tran"/>
    <property type="match status" value="2"/>
</dbReference>
<dbReference type="InterPro" id="IPR017871">
    <property type="entry name" value="ABC_transporter-like_CS"/>
</dbReference>
<feature type="domain" description="ABC transporter" evidence="9">
    <location>
        <begin position="239"/>
        <end position="509"/>
    </location>
</feature>
<dbReference type="Pfam" id="PF00664">
    <property type="entry name" value="ABC_membrane"/>
    <property type="match status" value="1"/>
</dbReference>
<feature type="domain" description="ABC transmembrane type-1" evidence="10">
    <location>
        <begin position="94"/>
        <end position="312"/>
    </location>
</feature>
<dbReference type="STRING" id="655863.F0X6U5"/>
<dbReference type="InterPro" id="IPR050173">
    <property type="entry name" value="ABC_transporter_C-like"/>
</dbReference>
<reference evidence="11 12" key="1">
    <citation type="journal article" date="2011" name="Proc. Natl. Acad. Sci. U.S.A.">
        <title>Genome and transcriptome analyses of the mountain pine beetle-fungal symbiont Grosmannia clavigera, a lodgepole pine pathogen.</title>
        <authorList>
            <person name="DiGuistini S."/>
            <person name="Wang Y."/>
            <person name="Liao N.Y."/>
            <person name="Taylor G."/>
            <person name="Tanguay P."/>
            <person name="Feau N."/>
            <person name="Henrissat B."/>
            <person name="Chan S.K."/>
            <person name="Hesse-Orce U."/>
            <person name="Alamouti S.M."/>
            <person name="Tsui C.K.M."/>
            <person name="Docking R.T."/>
            <person name="Levasseur A."/>
            <person name="Haridas S."/>
            <person name="Robertson G."/>
            <person name="Birol I."/>
            <person name="Holt R.A."/>
            <person name="Marra M.A."/>
            <person name="Hamelin R.C."/>
            <person name="Hirst M."/>
            <person name="Jones S.J.M."/>
            <person name="Bohlmann J."/>
            <person name="Breuil C."/>
        </authorList>
    </citation>
    <scope>NUCLEOTIDE SEQUENCE [LARGE SCALE GENOMIC DNA]</scope>
    <source>
        <strain evidence="12">kw1407 / UAMH 11150</strain>
    </source>
</reference>
<evidence type="ECO:0000313" key="11">
    <source>
        <dbReference type="EMBL" id="EFX06313.1"/>
    </source>
</evidence>
<dbReference type="Gene3D" id="3.40.50.300">
    <property type="entry name" value="P-loop containing nucleotide triphosphate hydrolases"/>
    <property type="match status" value="2"/>
</dbReference>
<dbReference type="SUPFAM" id="SSF90123">
    <property type="entry name" value="ABC transporter transmembrane region"/>
    <property type="match status" value="2"/>
</dbReference>
<dbReference type="InterPro" id="IPR003593">
    <property type="entry name" value="AAA+_ATPase"/>
</dbReference>
<dbReference type="GO" id="GO:0140359">
    <property type="term" value="F:ABC-type transporter activity"/>
    <property type="evidence" value="ECO:0007669"/>
    <property type="project" value="InterPro"/>
</dbReference>
<dbReference type="CDD" id="cd18580">
    <property type="entry name" value="ABC_6TM_ABCC_D2"/>
    <property type="match status" value="1"/>
</dbReference>
<dbReference type="InterPro" id="IPR036640">
    <property type="entry name" value="ABC1_TM_sf"/>
</dbReference>
<dbReference type="InParanoid" id="F0X6U5"/>
<feature type="transmembrane region" description="Helical" evidence="8">
    <location>
        <begin position="818"/>
        <end position="838"/>
    </location>
</feature>
<dbReference type="InterPro" id="IPR027417">
    <property type="entry name" value="P-loop_NTPase"/>
</dbReference>
<gene>
    <name evidence="11" type="ORF">CMQ_6634</name>
</gene>
<dbReference type="InterPro" id="IPR003439">
    <property type="entry name" value="ABC_transporter-like_ATP-bd"/>
</dbReference>
<dbReference type="SMART" id="SM00382">
    <property type="entry name" value="AAA"/>
    <property type="match status" value="2"/>
</dbReference>
<evidence type="ECO:0000256" key="2">
    <source>
        <dbReference type="ARBA" id="ARBA00022448"/>
    </source>
</evidence>
<feature type="transmembrane region" description="Helical" evidence="8">
    <location>
        <begin position="254"/>
        <end position="276"/>
    </location>
</feature>
<evidence type="ECO:0000256" key="5">
    <source>
        <dbReference type="ARBA" id="ARBA00022840"/>
    </source>
</evidence>
<protein>
    <submittedName>
        <fullName evidence="11">ABC multidrug transporter</fullName>
    </submittedName>
</protein>
<feature type="transmembrane region" description="Helical" evidence="8">
    <location>
        <begin position="844"/>
        <end position="863"/>
    </location>
</feature>
<dbReference type="RefSeq" id="XP_014175795.1">
    <property type="nucleotide sequence ID" value="XM_014320320.1"/>
</dbReference>
<dbReference type="GO" id="GO:0016887">
    <property type="term" value="F:ATP hydrolysis activity"/>
    <property type="evidence" value="ECO:0007669"/>
    <property type="project" value="InterPro"/>
</dbReference>
<evidence type="ECO:0000256" key="3">
    <source>
        <dbReference type="ARBA" id="ARBA00022692"/>
    </source>
</evidence>
<dbReference type="InterPro" id="IPR044726">
    <property type="entry name" value="ABCC_6TM_D2"/>
</dbReference>
<keyword evidence="2" id="KW-0813">Transport</keyword>
<feature type="transmembrane region" description="Helical" evidence="8">
    <location>
        <begin position="589"/>
        <end position="613"/>
    </location>
</feature>
<sequence length="1143" mass="124588">MAVLVWESMGLDSRKTSAAAGIVALEQRSSFWSRTAYAWLAVTFWRGHKRVISVDDLPPLDGRLESSRIQIEIEITAEAWSAPGHSSTLDWQSVYQYQSFRFVTRLRGSLIALVYQQMLQTRAANVGSITGLTLMGTDVERIVAGVPSLHEAWASLLEIGLACWLLERQLSLACIAPILLVSVFIAATSRVSLRLRDTQVAWIEKIQERLRITAAVLGDMKTVKMLGISSVVVPVIQGLRRDEIDTSRRFRKNLVVMILLSPVLTFAVYSVVAVFWKNETLLTTKAFTSLTLVSLLTAPVISFIQGLPNVVQCLGNFSRIQEFCNYETGGDAPGSASSSSKETSQRRPLMAYCAQQPWLENGTIRRSIVGASPWDSRWHGTVCTACCLDPDMPQLEMGDLTHVGSKGVNLSDGQKQRIALARAVYSRRRTLLLDDVFSGMDAYTAGFVIARLLGCHGGLLRNEQTTVILTTHSRLVDEVIVLEDGQVTEMGSPTALLQNKGGYLRKIGFSKLAEENDMKLTAASHPGPASGSVPREEIPGMGTVGDTDATVNLDDGQETATAEHTDVRRKNCELSIYTYYLRSSGYVAVALYAASMIFWIFCTEFSTVWVSWWSAANDLHPNRNLGLYMGIYAMVGVVGTAAACCAAWFAYISIISNSASKLHLDLLKATFRAPFRFFANTDTGELLNRCIYDLRPSALSCFTQVVLLAIYSRSLAVAMPFVAAFLYALQRFYLQTSRQMRLLMIEAKAPLYTQFSEMGTPGTTASERSGSTAGTGTGTITIRAFGWQRAYAARVAALVDRSQRPAYIQSCIQHWLDFVLTLTMAVLVVVLVATVVSWQDRLDISAGGVGVSLVVLLGLSTTLTRLIRTWTRLEPSVGAVARVRRFVTETEETAGEEVPVSELSQPVGTVCFDDLVAAYEPDAASPVLQHVSLSVPPGQHLAICGRSGSGKTSLVMALLHMMDVRSGGIAVHGRVSVVSQDPFLVPGTSLRFNMDPLLAAVSDAQIVRVLQRVGLWEVVEGQGSRGRGSSSGCLDQKVDGLALSAGQRQLLCFSRALVYRDQTDVLVLDEATCSLDSSAEAVVQQIIDTDFRGCTVLAVMHRLAHVASYDRVAVMDAGALVEDGAPGELIANESSRFAELYLT</sequence>
<proteinExistence type="predicted"/>
<organism evidence="12">
    <name type="scientific">Grosmannia clavigera (strain kw1407 / UAMH 11150)</name>
    <name type="common">Blue stain fungus</name>
    <name type="synonym">Graphiocladiella clavigera</name>
    <dbReference type="NCBI Taxonomy" id="655863"/>
    <lineage>
        <taxon>Eukaryota</taxon>
        <taxon>Fungi</taxon>
        <taxon>Dikarya</taxon>
        <taxon>Ascomycota</taxon>
        <taxon>Pezizomycotina</taxon>
        <taxon>Sordariomycetes</taxon>
        <taxon>Sordariomycetidae</taxon>
        <taxon>Ophiostomatales</taxon>
        <taxon>Ophiostomataceae</taxon>
        <taxon>Leptographium</taxon>
    </lineage>
</organism>
<dbReference type="InterPro" id="IPR011527">
    <property type="entry name" value="ABC1_TM_dom"/>
</dbReference>
<accession>F0X6U5</accession>
<dbReference type="PROSITE" id="PS00211">
    <property type="entry name" value="ABC_TRANSPORTER_1"/>
    <property type="match status" value="1"/>
</dbReference>
<evidence type="ECO:0000313" key="12">
    <source>
        <dbReference type="Proteomes" id="UP000007796"/>
    </source>
</evidence>
<keyword evidence="6 8" id="KW-1133">Transmembrane helix</keyword>